<keyword evidence="1" id="KW-1133">Transmembrane helix</keyword>
<organism evidence="2 3">
    <name type="scientific">Natrinema halophilum</name>
    <dbReference type="NCBI Taxonomy" id="1699371"/>
    <lineage>
        <taxon>Archaea</taxon>
        <taxon>Methanobacteriati</taxon>
        <taxon>Methanobacteriota</taxon>
        <taxon>Stenosarchaea group</taxon>
        <taxon>Halobacteria</taxon>
        <taxon>Halobacteriales</taxon>
        <taxon>Natrialbaceae</taxon>
        <taxon>Natrinema</taxon>
    </lineage>
</organism>
<dbReference type="RefSeq" id="WP_179261605.1">
    <property type="nucleotide sequence ID" value="NZ_CP058601.1"/>
</dbReference>
<dbReference type="EMBL" id="CP058601">
    <property type="protein sequence ID" value="QLG49755.1"/>
    <property type="molecule type" value="Genomic_DNA"/>
</dbReference>
<dbReference type="Pfam" id="PF12679">
    <property type="entry name" value="ABC2_membrane_2"/>
    <property type="match status" value="1"/>
</dbReference>
<feature type="transmembrane region" description="Helical" evidence="1">
    <location>
        <begin position="174"/>
        <end position="198"/>
    </location>
</feature>
<evidence type="ECO:0000256" key="1">
    <source>
        <dbReference type="SAM" id="Phobius"/>
    </source>
</evidence>
<dbReference type="GeneID" id="56034273"/>
<protein>
    <submittedName>
        <fullName evidence="2">ABC transporter permease</fullName>
    </submittedName>
</protein>
<feature type="transmembrane region" description="Helical" evidence="1">
    <location>
        <begin position="58"/>
        <end position="80"/>
    </location>
</feature>
<accession>A0A7D5H8P8</accession>
<gene>
    <name evidence="2" type="ORF">HYG82_13240</name>
</gene>
<dbReference type="GO" id="GO:0005886">
    <property type="term" value="C:plasma membrane"/>
    <property type="evidence" value="ECO:0007669"/>
    <property type="project" value="UniProtKB-SubCell"/>
</dbReference>
<feature type="transmembrane region" description="Helical" evidence="1">
    <location>
        <begin position="20"/>
        <end position="38"/>
    </location>
</feature>
<keyword evidence="3" id="KW-1185">Reference proteome</keyword>
<dbReference type="Proteomes" id="UP000509241">
    <property type="component" value="Chromosome"/>
</dbReference>
<reference evidence="2 3" key="1">
    <citation type="submission" date="2020-07" db="EMBL/GenBank/DDBJ databases">
        <authorList>
            <person name="Cui H."/>
        </authorList>
    </citation>
    <scope>NUCLEOTIDE SEQUENCE [LARGE SCALE GENOMIC DNA]</scope>
    <source>
        <strain evidence="2 3">YPL8</strain>
    </source>
</reference>
<feature type="transmembrane region" description="Helical" evidence="1">
    <location>
        <begin position="254"/>
        <end position="273"/>
    </location>
</feature>
<dbReference type="PANTHER" id="PTHR43471">
    <property type="entry name" value="ABC TRANSPORTER PERMEASE"/>
    <property type="match status" value="1"/>
</dbReference>
<feature type="transmembrane region" description="Helical" evidence="1">
    <location>
        <begin position="140"/>
        <end position="162"/>
    </location>
</feature>
<name>A0A7D5H8P8_9EURY</name>
<keyword evidence="1" id="KW-0472">Membrane</keyword>
<evidence type="ECO:0000313" key="3">
    <source>
        <dbReference type="Proteomes" id="UP000509241"/>
    </source>
</evidence>
<dbReference type="OrthoDB" id="86287at2157"/>
<dbReference type="GO" id="GO:0140359">
    <property type="term" value="F:ABC-type transporter activity"/>
    <property type="evidence" value="ECO:0007669"/>
    <property type="project" value="InterPro"/>
</dbReference>
<proteinExistence type="predicted"/>
<dbReference type="PANTHER" id="PTHR43471:SF1">
    <property type="entry name" value="ABC TRANSPORTER PERMEASE PROTEIN NOSY-RELATED"/>
    <property type="match status" value="1"/>
</dbReference>
<feature type="transmembrane region" description="Helical" evidence="1">
    <location>
        <begin position="107"/>
        <end position="134"/>
    </location>
</feature>
<evidence type="ECO:0000313" key="2">
    <source>
        <dbReference type="EMBL" id="QLG49755.1"/>
    </source>
</evidence>
<dbReference type="AlphaFoldDB" id="A0A7D5H8P8"/>
<dbReference type="KEGG" id="haly:HYG82_13240"/>
<sequence>MSSIIVAKKDFQDAVRSRALIGLTLLFALFTVGGSYLASEASSIFGSGGGSSTLDLLIALQTPASYLVPIIALFVGYGAIAGERESGSLKFLLGLPHRRRDVVLGKILGRTGVVVVSILVGFAVGLVALFAFVGSVSLRYYVLFTLMTVLFAFVYVCIGVGLSSMTRSTTRAAAGAFGFIVLFKLLWGTIGLVLMHFIEGEMLAQPMPDWYLVFVSVPPDSAFNSATSALLNATEFANTNGFSPENLPLIAEPWFGFVLLAAWALVPLGLGIWRFDSVDL</sequence>
<keyword evidence="1" id="KW-0812">Transmembrane</keyword>